<dbReference type="CDD" id="cd09083">
    <property type="entry name" value="EEP-1"/>
    <property type="match status" value="1"/>
</dbReference>
<dbReference type="RefSeq" id="WP_191734119.1">
    <property type="nucleotide sequence ID" value="NZ_JACSPR010000008.1"/>
</dbReference>
<dbReference type="EMBL" id="JACSPR010000008">
    <property type="protein sequence ID" value="MBD8030873.1"/>
    <property type="molecule type" value="Genomic_DNA"/>
</dbReference>
<keyword evidence="2" id="KW-0540">Nuclease</keyword>
<dbReference type="PANTHER" id="PTHR12121:SF36">
    <property type="entry name" value="ENDONUCLEASE_EXONUCLEASE_PHOSPHATASE DOMAIN-CONTAINING PROTEIN"/>
    <property type="match status" value="1"/>
</dbReference>
<gene>
    <name evidence="2" type="ORF">H9627_11185</name>
</gene>
<proteinExistence type="predicted"/>
<dbReference type="AlphaFoldDB" id="A0A8I0LG26"/>
<dbReference type="GO" id="GO:0000175">
    <property type="term" value="F:3'-5'-RNA exonuclease activity"/>
    <property type="evidence" value="ECO:0007669"/>
    <property type="project" value="TreeGrafter"/>
</dbReference>
<dbReference type="PANTHER" id="PTHR12121">
    <property type="entry name" value="CARBON CATABOLITE REPRESSOR PROTEIN 4"/>
    <property type="match status" value="1"/>
</dbReference>
<dbReference type="InterPro" id="IPR036691">
    <property type="entry name" value="Endo/exonu/phosph_ase_sf"/>
</dbReference>
<name>A0A8I0LG26_9CORY</name>
<protein>
    <submittedName>
        <fullName evidence="2">Endonuclease/exonuclease/phosphatase family protein</fullName>
    </submittedName>
</protein>
<evidence type="ECO:0000259" key="1">
    <source>
        <dbReference type="Pfam" id="PF03372"/>
    </source>
</evidence>
<dbReference type="SUPFAM" id="SSF56219">
    <property type="entry name" value="DNase I-like"/>
    <property type="match status" value="1"/>
</dbReference>
<organism evidence="2 3">
    <name type="scientific">Corynebacterium gallinarum</name>
    <dbReference type="NCBI Taxonomy" id="2762214"/>
    <lineage>
        <taxon>Bacteria</taxon>
        <taxon>Bacillati</taxon>
        <taxon>Actinomycetota</taxon>
        <taxon>Actinomycetes</taxon>
        <taxon>Mycobacteriales</taxon>
        <taxon>Corynebacteriaceae</taxon>
        <taxon>Corynebacterium</taxon>
    </lineage>
</organism>
<keyword evidence="2" id="KW-0378">Hydrolase</keyword>
<keyword evidence="2" id="KW-0269">Exonuclease</keyword>
<dbReference type="InterPro" id="IPR050410">
    <property type="entry name" value="CCR4/nocturin_mRNA_transcr"/>
</dbReference>
<keyword evidence="2" id="KW-0255">Endonuclease</keyword>
<evidence type="ECO:0000313" key="2">
    <source>
        <dbReference type="EMBL" id="MBD8030873.1"/>
    </source>
</evidence>
<dbReference type="Proteomes" id="UP000650224">
    <property type="component" value="Unassembled WGS sequence"/>
</dbReference>
<sequence>MNHAPDADREVSITAGEYPPATLHVMTWNIRRLIPGQLTRRADRWTTRAPLIREALSELRPTILGVQEALPEQTAFLQQVLGPSHRFVGRGRGRHHAGEATPIFYDTTQLELLGWEQQALSDTPEIPGSVSWGNIFPRAFVAATFRHRATGNRFVVINTHLDPLSRRSRLRSARAIRDHIRSTQLPAVVTGDVNAHQRSATFQAFTSTNVLTDTWATAAGHLTAEWGTFPNYRDPTPGGKRIDWILSTRDWQVHRAGINARQYAGAWASDHLSVHALLIPPGETGNDDPHDR</sequence>
<comment type="caution">
    <text evidence="2">The sequence shown here is derived from an EMBL/GenBank/DDBJ whole genome shotgun (WGS) entry which is preliminary data.</text>
</comment>
<dbReference type="Gene3D" id="3.60.10.10">
    <property type="entry name" value="Endonuclease/exonuclease/phosphatase"/>
    <property type="match status" value="1"/>
</dbReference>
<keyword evidence="3" id="KW-1185">Reference proteome</keyword>
<accession>A0A8I0LG26</accession>
<dbReference type="InterPro" id="IPR005135">
    <property type="entry name" value="Endo/exonuclease/phosphatase"/>
</dbReference>
<feature type="domain" description="Endonuclease/exonuclease/phosphatase" evidence="1">
    <location>
        <begin position="26"/>
        <end position="271"/>
    </location>
</feature>
<reference evidence="2 3" key="1">
    <citation type="submission" date="2020-08" db="EMBL/GenBank/DDBJ databases">
        <title>A Genomic Blueprint of the Chicken Gut Microbiome.</title>
        <authorList>
            <person name="Gilroy R."/>
            <person name="Ravi A."/>
            <person name="Getino M."/>
            <person name="Pursley I."/>
            <person name="Horton D.L."/>
            <person name="Alikhan N.-F."/>
            <person name="Baker D."/>
            <person name="Gharbi K."/>
            <person name="Hall N."/>
            <person name="Watson M."/>
            <person name="Adriaenssens E.M."/>
            <person name="Foster-Nyarko E."/>
            <person name="Jarju S."/>
            <person name="Secka A."/>
            <person name="Antonio M."/>
            <person name="Oren A."/>
            <person name="Chaudhuri R."/>
            <person name="La Ragione R.M."/>
            <person name="Hildebrand F."/>
            <person name="Pallen M.J."/>
        </authorList>
    </citation>
    <scope>NUCLEOTIDE SEQUENCE [LARGE SCALE GENOMIC DNA]</scope>
    <source>
        <strain evidence="2 3">Sa1YVA5</strain>
    </source>
</reference>
<dbReference type="Pfam" id="PF03372">
    <property type="entry name" value="Exo_endo_phos"/>
    <property type="match status" value="1"/>
</dbReference>
<evidence type="ECO:0000313" key="3">
    <source>
        <dbReference type="Proteomes" id="UP000650224"/>
    </source>
</evidence>
<dbReference type="GO" id="GO:0004519">
    <property type="term" value="F:endonuclease activity"/>
    <property type="evidence" value="ECO:0007669"/>
    <property type="project" value="UniProtKB-KW"/>
</dbReference>